<dbReference type="EMBL" id="DF237074">
    <property type="protein sequence ID" value="GAQ82805.1"/>
    <property type="molecule type" value="Genomic_DNA"/>
</dbReference>
<dbReference type="STRING" id="105231.A0A1Y1HW04"/>
<organism evidence="2 3">
    <name type="scientific">Klebsormidium nitens</name>
    <name type="common">Green alga</name>
    <name type="synonym">Ulothrix nitens</name>
    <dbReference type="NCBI Taxonomy" id="105231"/>
    <lineage>
        <taxon>Eukaryota</taxon>
        <taxon>Viridiplantae</taxon>
        <taxon>Streptophyta</taxon>
        <taxon>Klebsormidiophyceae</taxon>
        <taxon>Klebsormidiales</taxon>
        <taxon>Klebsormidiaceae</taxon>
        <taxon>Klebsormidium</taxon>
    </lineage>
</organism>
<dbReference type="InterPro" id="IPR036045">
    <property type="entry name" value="Sec1-like_sf"/>
</dbReference>
<dbReference type="Proteomes" id="UP000054558">
    <property type="component" value="Unassembled WGS sequence"/>
</dbReference>
<dbReference type="InterPro" id="IPR027482">
    <property type="entry name" value="Sec1-like_dom2"/>
</dbReference>
<dbReference type="InterPro" id="IPR043154">
    <property type="entry name" value="Sec-1-like_dom1"/>
</dbReference>
<evidence type="ECO:0000313" key="3">
    <source>
        <dbReference type="Proteomes" id="UP000054558"/>
    </source>
</evidence>
<accession>A0A1Y1HW04</accession>
<dbReference type="GO" id="GO:0006886">
    <property type="term" value="P:intracellular protein transport"/>
    <property type="evidence" value="ECO:0000318"/>
    <property type="project" value="GO_Central"/>
</dbReference>
<dbReference type="GO" id="GO:0005773">
    <property type="term" value="C:vacuole"/>
    <property type="evidence" value="ECO:0000318"/>
    <property type="project" value="GO_Central"/>
</dbReference>
<evidence type="ECO:0000313" key="2">
    <source>
        <dbReference type="EMBL" id="GAQ82805.1"/>
    </source>
</evidence>
<dbReference type="Pfam" id="PF00995">
    <property type="entry name" value="Sec1"/>
    <property type="match status" value="1"/>
</dbReference>
<dbReference type="Gene3D" id="3.40.50.1910">
    <property type="match status" value="2"/>
</dbReference>
<evidence type="ECO:0000256" key="1">
    <source>
        <dbReference type="ARBA" id="ARBA00009884"/>
    </source>
</evidence>
<dbReference type="AlphaFoldDB" id="A0A1Y1HW04"/>
<keyword evidence="3" id="KW-1185">Reference proteome</keyword>
<dbReference type="OMA" id="EFHIFFV"/>
<dbReference type="OrthoDB" id="10262287at2759"/>
<dbReference type="PANTHER" id="PTHR11679">
    <property type="entry name" value="VESICLE PROTEIN SORTING-ASSOCIATED"/>
    <property type="match status" value="1"/>
</dbReference>
<sequence length="596" mass="67315">MAQLPNLDNASINLGAYRDHARKELVDALDSMRGKKVLVLDPKLSGPLALIVQIALLKEHGVENLYHLTPEPIHTDCKNVMYLVRPRPGLMKLIAGHVRHDNREKLQRQYAVYFMPRKTIACEKVLEDAGIFADVTLGEFPLDLLPFDEDVLSLELDAAYKELLVDGDRSCLYDVAKALWRLQAVFGTIPNVKGKGRAASHVADLMARMRREQPLPQIPPEIDTMVLIDRQVDMITPMCSQLTYEGLLDEFIHISNGSVEVDPTVMGQAANPKKIKIPLNSTDKLYRELRDLNFGVVGNILRQKATAMREDYKDLPQNQSVSQLKDFVKRLNILPEMTRHTNLAQHLTTFTTNPAFLSRLNIEQSMLEVRPEAPSEYIEEMIDKQEPLPSVLRLLCLLSLTCGGLPRKQFDFLRREILQSYGFEYTFTLNNLEKAGLLRRQDGRNTYPAVRRALKLVVEGQDDSNPTDISYTFSGYAPLSIRLIQQALQDRWKSMDELLRSLPGPHFEKTQALDADGTPVEHEAQSISVDRPDGQRSLVLVVFLGGVTSAEISALRFLSGQENSKHEFLAATTKLVTGTSLLQTLIDDDWRLRNNK</sequence>
<gene>
    <name evidence="2" type="ORF">KFL_001250010</name>
</gene>
<dbReference type="InterPro" id="IPR043155">
    <property type="entry name" value="VPS33_dom3b"/>
</dbReference>
<dbReference type="InterPro" id="IPR001619">
    <property type="entry name" value="Sec1-like"/>
</dbReference>
<dbReference type="Gene3D" id="1.25.40.850">
    <property type="match status" value="1"/>
</dbReference>
<protein>
    <submittedName>
        <fullName evidence="2">Sec1 family transport protein</fullName>
    </submittedName>
</protein>
<dbReference type="FunFam" id="3.40.50.1910:FF:000005">
    <property type="entry name" value="vacuolar protein sorting-associated protein 33A isoform X1"/>
    <property type="match status" value="1"/>
</dbReference>
<reference evidence="2 3" key="1">
    <citation type="journal article" date="2014" name="Nat. Commun.">
        <title>Klebsormidium flaccidum genome reveals primary factors for plant terrestrial adaptation.</title>
        <authorList>
            <person name="Hori K."/>
            <person name="Maruyama F."/>
            <person name="Fujisawa T."/>
            <person name="Togashi T."/>
            <person name="Yamamoto N."/>
            <person name="Seo M."/>
            <person name="Sato S."/>
            <person name="Yamada T."/>
            <person name="Mori H."/>
            <person name="Tajima N."/>
            <person name="Moriyama T."/>
            <person name="Ikeuchi M."/>
            <person name="Watanabe M."/>
            <person name="Wada H."/>
            <person name="Kobayashi K."/>
            <person name="Saito M."/>
            <person name="Masuda T."/>
            <person name="Sasaki-Sekimoto Y."/>
            <person name="Mashiguchi K."/>
            <person name="Awai K."/>
            <person name="Shimojima M."/>
            <person name="Masuda S."/>
            <person name="Iwai M."/>
            <person name="Nobusawa T."/>
            <person name="Narise T."/>
            <person name="Kondo S."/>
            <person name="Saito H."/>
            <person name="Sato R."/>
            <person name="Murakawa M."/>
            <person name="Ihara Y."/>
            <person name="Oshima-Yamada Y."/>
            <person name="Ohtaka K."/>
            <person name="Satoh M."/>
            <person name="Sonobe K."/>
            <person name="Ishii M."/>
            <person name="Ohtani R."/>
            <person name="Kanamori-Sato M."/>
            <person name="Honoki R."/>
            <person name="Miyazaki D."/>
            <person name="Mochizuki H."/>
            <person name="Umetsu J."/>
            <person name="Higashi K."/>
            <person name="Shibata D."/>
            <person name="Kamiya Y."/>
            <person name="Sato N."/>
            <person name="Nakamura Y."/>
            <person name="Tabata S."/>
            <person name="Ida S."/>
            <person name="Kurokawa K."/>
            <person name="Ohta H."/>
        </authorList>
    </citation>
    <scope>NUCLEOTIDE SEQUENCE [LARGE SCALE GENOMIC DNA]</scope>
    <source>
        <strain evidence="2 3">NIES-2285</strain>
    </source>
</reference>
<dbReference type="SUPFAM" id="SSF56815">
    <property type="entry name" value="Sec1/munc18-like (SM) proteins"/>
    <property type="match status" value="1"/>
</dbReference>
<proteinExistence type="inferred from homology"/>
<dbReference type="GO" id="GO:0033263">
    <property type="term" value="C:CORVET complex"/>
    <property type="evidence" value="ECO:0000318"/>
    <property type="project" value="GO_Central"/>
</dbReference>
<dbReference type="Gene3D" id="3.40.50.2060">
    <property type="match status" value="1"/>
</dbReference>
<comment type="similarity">
    <text evidence="1">Belongs to the STXBP/unc-18/SEC1 family.</text>
</comment>
<dbReference type="GO" id="GO:0016192">
    <property type="term" value="P:vesicle-mediated transport"/>
    <property type="evidence" value="ECO:0000318"/>
    <property type="project" value="GO_Central"/>
</dbReference>
<name>A0A1Y1HW04_KLENI</name>